<organism evidence="2 3">
    <name type="scientific">Paludibaculum fermentans</name>
    <dbReference type="NCBI Taxonomy" id="1473598"/>
    <lineage>
        <taxon>Bacteria</taxon>
        <taxon>Pseudomonadati</taxon>
        <taxon>Acidobacteriota</taxon>
        <taxon>Terriglobia</taxon>
        <taxon>Bryobacterales</taxon>
        <taxon>Bryobacteraceae</taxon>
        <taxon>Paludibaculum</taxon>
    </lineage>
</organism>
<dbReference type="Pfam" id="PF00092">
    <property type="entry name" value="VWA"/>
    <property type="match status" value="1"/>
</dbReference>
<keyword evidence="3" id="KW-1185">Reference proteome</keyword>
<dbReference type="EMBL" id="CP063849">
    <property type="protein sequence ID" value="QOY92072.1"/>
    <property type="molecule type" value="Genomic_DNA"/>
</dbReference>
<dbReference type="SUPFAM" id="SSF53300">
    <property type="entry name" value="vWA-like"/>
    <property type="match status" value="1"/>
</dbReference>
<evidence type="ECO:0000313" key="3">
    <source>
        <dbReference type="Proteomes" id="UP000593892"/>
    </source>
</evidence>
<dbReference type="PROSITE" id="PS50234">
    <property type="entry name" value="VWFA"/>
    <property type="match status" value="1"/>
</dbReference>
<protein>
    <submittedName>
        <fullName evidence="2">VWA domain-containing protein</fullName>
    </submittedName>
</protein>
<name>A0A7S7NYI5_PALFE</name>
<dbReference type="KEGG" id="pfer:IRI77_19605"/>
<dbReference type="CDD" id="cd00198">
    <property type="entry name" value="vWFA"/>
    <property type="match status" value="1"/>
</dbReference>
<dbReference type="InterPro" id="IPR002035">
    <property type="entry name" value="VWF_A"/>
</dbReference>
<evidence type="ECO:0000313" key="2">
    <source>
        <dbReference type="EMBL" id="QOY92072.1"/>
    </source>
</evidence>
<dbReference type="NCBIfam" id="TIGR03436">
    <property type="entry name" value="acidobact_VWFA"/>
    <property type="match status" value="1"/>
</dbReference>
<dbReference type="Gene3D" id="3.40.50.410">
    <property type="entry name" value="von Willebrand factor, type A domain"/>
    <property type="match status" value="1"/>
</dbReference>
<evidence type="ECO:0000259" key="1">
    <source>
        <dbReference type="PROSITE" id="PS50234"/>
    </source>
</evidence>
<accession>A0A7S7NYI5</accession>
<dbReference type="Proteomes" id="UP000593892">
    <property type="component" value="Chromosome"/>
</dbReference>
<feature type="domain" description="VWFA" evidence="1">
    <location>
        <begin position="118"/>
        <end position="288"/>
    </location>
</feature>
<dbReference type="AlphaFoldDB" id="A0A7S7NYI5"/>
<reference evidence="2 3" key="1">
    <citation type="submission" date="2020-10" db="EMBL/GenBank/DDBJ databases">
        <title>Complete genome sequence of Paludibaculum fermentans P105T, a facultatively anaerobic acidobacterium capable of dissimilatory Fe(III) reduction.</title>
        <authorList>
            <person name="Dedysh S.N."/>
            <person name="Beletsky A.V."/>
            <person name="Kulichevskaya I.S."/>
            <person name="Mardanov A.V."/>
            <person name="Ravin N.V."/>
        </authorList>
    </citation>
    <scope>NUCLEOTIDE SEQUENCE [LARGE SCALE GENOMIC DNA]</scope>
    <source>
        <strain evidence="2 3">P105</strain>
    </source>
</reference>
<dbReference type="SMART" id="SM00327">
    <property type="entry name" value="VWA"/>
    <property type="match status" value="1"/>
</dbReference>
<proteinExistence type="predicted"/>
<dbReference type="InterPro" id="IPR036465">
    <property type="entry name" value="vWFA_dom_sf"/>
</dbReference>
<dbReference type="InterPro" id="IPR017802">
    <property type="entry name" value="VWFA-rel_acidobac-type"/>
</dbReference>
<gene>
    <name evidence="2" type="ORF">IRI77_19605</name>
</gene>
<sequence>MKFTRRHFFATSTGALIPAAAPALLLGQEPGRPTFRVKVDMVVLSFTVTDSKGRYVNGLKPSDFRILEDGISQKVNTFAEGNKPPLQLLDDGSTKPMVTAQADPEKGGIATDAFVGTNVFVLFDTSNYMYRGFVYASDAIADFVRGLDRADSVAVYTFSRNLTRAASLSRDRNDVLQGLRTAVAGDDAALYNALLLSLRDAAKVPGRKVVIVFSNGPDSASMVAPDDVRAVAEDEGIPIYVISTSDVSRDPISTGVFRRLASRTGGKSFFAKTWQKQVEAFEAIREDLGNSYTVTYYPAPNPNDGFRKITVEIKSDVARKLRVSARPGYRPRTGI</sequence>